<dbReference type="InterPro" id="IPR012839">
    <property type="entry name" value="Organic_radical_activase"/>
</dbReference>
<dbReference type="SFLD" id="SFLDS00029">
    <property type="entry name" value="Radical_SAM"/>
    <property type="match status" value="1"/>
</dbReference>
<dbReference type="SFLD" id="SFLDG01066">
    <property type="entry name" value="organic_radical-activating_enz"/>
    <property type="match status" value="1"/>
</dbReference>
<dbReference type="EMBL" id="BAABFC010000019">
    <property type="protein sequence ID" value="GAA4502062.1"/>
    <property type="molecule type" value="Genomic_DNA"/>
</dbReference>
<dbReference type="Gene3D" id="3.20.20.70">
    <property type="entry name" value="Aldolase class I"/>
    <property type="match status" value="1"/>
</dbReference>
<dbReference type="PANTHER" id="PTHR30352">
    <property type="entry name" value="PYRUVATE FORMATE-LYASE-ACTIVATING ENZYME"/>
    <property type="match status" value="1"/>
</dbReference>
<dbReference type="InterPro" id="IPR034457">
    <property type="entry name" value="Organic_radical-activating"/>
</dbReference>
<keyword evidence="4" id="KW-0949">S-adenosyl-L-methionine</keyword>
<comment type="caution">
    <text evidence="10">The sequence shown here is derived from an EMBL/GenBank/DDBJ whole genome shotgun (WGS) entry which is preliminary data.</text>
</comment>
<keyword evidence="8" id="KW-0411">Iron-sulfur</keyword>
<dbReference type="PIRSF" id="PIRSF000371">
    <property type="entry name" value="PFL_act_enz"/>
    <property type="match status" value="1"/>
</dbReference>
<dbReference type="Pfam" id="PF13353">
    <property type="entry name" value="Fer4_12"/>
    <property type="match status" value="1"/>
</dbReference>
<dbReference type="InterPro" id="IPR040074">
    <property type="entry name" value="BssD/PflA/YjjW"/>
</dbReference>
<gene>
    <name evidence="10" type="ORF">GCM10023095_26150</name>
</gene>
<sequence>MGTCFNLQRYSTHDGPGIRSVLFLKGCSLHCHWCQNPESQARRTDLLYDPRLCLAGCTLCLQTGHCQRQGETLALAREQLDEAARRQLAQACPSGALACQGEEWSLARAMTALLADEPFYRRSGGGITLSGGEPFLQHEFASQLLAAAKAQGIHTAVESCLHVPWSHIEPCLPHLDLLLADLKQLDEAKFAQWTGGKARRVRDNFRRLADQPVSLIVRIALIPGFNASQGELSAMLDFVAHETSAREVHFLPYHTLGMHKYHLLGREYLAPRQPLADEALLDFAMEAARERGLTPVLRGQA</sequence>
<evidence type="ECO:0000256" key="2">
    <source>
        <dbReference type="ARBA" id="ARBA00009777"/>
    </source>
</evidence>
<evidence type="ECO:0000256" key="4">
    <source>
        <dbReference type="ARBA" id="ARBA00022691"/>
    </source>
</evidence>
<evidence type="ECO:0000256" key="1">
    <source>
        <dbReference type="ARBA" id="ARBA00001966"/>
    </source>
</evidence>
<dbReference type="Proteomes" id="UP001501321">
    <property type="component" value="Unassembled WGS sequence"/>
</dbReference>
<dbReference type="InterPro" id="IPR013785">
    <property type="entry name" value="Aldolase_TIM"/>
</dbReference>
<dbReference type="InterPro" id="IPR058240">
    <property type="entry name" value="rSAM_sf"/>
</dbReference>
<proteinExistence type="inferred from homology"/>
<feature type="domain" description="Radical SAM core" evidence="9">
    <location>
        <begin position="13"/>
        <end position="294"/>
    </location>
</feature>
<organism evidence="10 11">
    <name type="scientific">Pseudaeromonas paramecii</name>
    <dbReference type="NCBI Taxonomy" id="2138166"/>
    <lineage>
        <taxon>Bacteria</taxon>
        <taxon>Pseudomonadati</taxon>
        <taxon>Pseudomonadota</taxon>
        <taxon>Gammaproteobacteria</taxon>
        <taxon>Aeromonadales</taxon>
        <taxon>Aeromonadaceae</taxon>
        <taxon>Pseudaeromonas</taxon>
    </lineage>
</organism>
<dbReference type="RefSeq" id="WP_345013849.1">
    <property type="nucleotide sequence ID" value="NZ_BAABFC010000019.1"/>
</dbReference>
<comment type="similarity">
    <text evidence="2">Belongs to the organic radical-activating enzymes family.</text>
</comment>
<evidence type="ECO:0000256" key="6">
    <source>
        <dbReference type="ARBA" id="ARBA00023002"/>
    </source>
</evidence>
<reference evidence="11" key="1">
    <citation type="journal article" date="2019" name="Int. J. Syst. Evol. Microbiol.">
        <title>The Global Catalogue of Microorganisms (GCM) 10K type strain sequencing project: providing services to taxonomists for standard genome sequencing and annotation.</title>
        <authorList>
            <consortium name="The Broad Institute Genomics Platform"/>
            <consortium name="The Broad Institute Genome Sequencing Center for Infectious Disease"/>
            <person name="Wu L."/>
            <person name="Ma J."/>
        </authorList>
    </citation>
    <scope>NUCLEOTIDE SEQUENCE [LARGE SCALE GENOMIC DNA]</scope>
    <source>
        <strain evidence="11">JCM 32226</strain>
    </source>
</reference>
<dbReference type="PROSITE" id="PS01087">
    <property type="entry name" value="RADICAL_ACTIVATING"/>
    <property type="match status" value="1"/>
</dbReference>
<dbReference type="InterPro" id="IPR007197">
    <property type="entry name" value="rSAM"/>
</dbReference>
<keyword evidence="5" id="KW-0479">Metal-binding</keyword>
<evidence type="ECO:0000256" key="7">
    <source>
        <dbReference type="ARBA" id="ARBA00023004"/>
    </source>
</evidence>
<name>A0ABP8QEZ9_9GAMM</name>
<dbReference type="InterPro" id="IPR001989">
    <property type="entry name" value="Radical_activat_CS"/>
</dbReference>
<keyword evidence="3" id="KW-0004">4Fe-4S</keyword>
<keyword evidence="11" id="KW-1185">Reference proteome</keyword>
<keyword evidence="6" id="KW-0560">Oxidoreductase</keyword>
<evidence type="ECO:0000256" key="8">
    <source>
        <dbReference type="ARBA" id="ARBA00023014"/>
    </source>
</evidence>
<evidence type="ECO:0000256" key="5">
    <source>
        <dbReference type="ARBA" id="ARBA00022723"/>
    </source>
</evidence>
<evidence type="ECO:0000313" key="10">
    <source>
        <dbReference type="EMBL" id="GAA4502062.1"/>
    </source>
</evidence>
<dbReference type="PROSITE" id="PS51918">
    <property type="entry name" value="RADICAL_SAM"/>
    <property type="match status" value="1"/>
</dbReference>
<dbReference type="SUPFAM" id="SSF102114">
    <property type="entry name" value="Radical SAM enzymes"/>
    <property type="match status" value="1"/>
</dbReference>
<keyword evidence="7" id="KW-0408">Iron</keyword>
<accession>A0ABP8QEZ9</accession>
<dbReference type="NCBIfam" id="TIGR02494">
    <property type="entry name" value="PFLE_PFLC"/>
    <property type="match status" value="1"/>
</dbReference>
<dbReference type="PANTHER" id="PTHR30352:SF14">
    <property type="entry name" value="PYRUVATE FORMATE-LYASE 3-ACTIVATING ENZYME-RELATED"/>
    <property type="match status" value="1"/>
</dbReference>
<evidence type="ECO:0000313" key="11">
    <source>
        <dbReference type="Proteomes" id="UP001501321"/>
    </source>
</evidence>
<evidence type="ECO:0000256" key="3">
    <source>
        <dbReference type="ARBA" id="ARBA00022485"/>
    </source>
</evidence>
<comment type="cofactor">
    <cofactor evidence="1">
        <name>[4Fe-4S] cluster</name>
        <dbReference type="ChEBI" id="CHEBI:49883"/>
    </cofactor>
</comment>
<protein>
    <submittedName>
        <fullName evidence="10">Glycyl-radical enzyme activating protein</fullName>
    </submittedName>
</protein>
<evidence type="ECO:0000259" key="9">
    <source>
        <dbReference type="PROSITE" id="PS51918"/>
    </source>
</evidence>
<dbReference type="SFLD" id="SFLDG01118">
    <property type="entry name" value="activating_enzymes__group_2"/>
    <property type="match status" value="1"/>
</dbReference>